<dbReference type="InterPro" id="IPR043519">
    <property type="entry name" value="NT_sf"/>
</dbReference>
<dbReference type="EMBL" id="SRYO01000020">
    <property type="protein sequence ID" value="TGY32408.1"/>
    <property type="molecule type" value="Genomic_DNA"/>
</dbReference>
<evidence type="ECO:0000313" key="2">
    <source>
        <dbReference type="EMBL" id="TGY32408.1"/>
    </source>
</evidence>
<proteinExistence type="predicted"/>
<reference evidence="2 3" key="1">
    <citation type="submission" date="2019-04" db="EMBL/GenBank/DDBJ databases">
        <title>Microbes associate with the intestines of laboratory mice.</title>
        <authorList>
            <person name="Navarre W."/>
            <person name="Wong E."/>
            <person name="Huang K."/>
            <person name="Tropini C."/>
            <person name="Ng K."/>
            <person name="Yu B."/>
        </authorList>
    </citation>
    <scope>NUCLEOTIDE SEQUENCE [LARGE SCALE GENOMIC DNA]</scope>
    <source>
        <strain evidence="2 3">NM46_B2-13</strain>
    </source>
</reference>
<protein>
    <recommendedName>
        <fullName evidence="4">Nucleotidyltransferase</fullName>
    </recommendedName>
</protein>
<dbReference type="SUPFAM" id="SSF81301">
    <property type="entry name" value="Nucleotidyltransferase"/>
    <property type="match status" value="1"/>
</dbReference>
<dbReference type="Proteomes" id="UP000309893">
    <property type="component" value="Unassembled WGS sequence"/>
</dbReference>
<comment type="caution">
    <text evidence="2">The sequence shown here is derived from an EMBL/GenBank/DDBJ whole genome shotgun (WGS) entry which is preliminary data.</text>
</comment>
<feature type="region of interest" description="Disordered" evidence="1">
    <location>
        <begin position="1"/>
        <end position="33"/>
    </location>
</feature>
<gene>
    <name evidence="2" type="ORF">E5344_15120</name>
</gene>
<dbReference type="AlphaFoldDB" id="A0A4S2CU56"/>
<dbReference type="OrthoDB" id="2082416at2"/>
<evidence type="ECO:0008006" key="4">
    <source>
        <dbReference type="Google" id="ProtNLM"/>
    </source>
</evidence>
<dbReference type="Pfam" id="PF18144">
    <property type="entry name" value="SMODS"/>
    <property type="match status" value="1"/>
</dbReference>
<evidence type="ECO:0000313" key="3">
    <source>
        <dbReference type="Proteomes" id="UP000309893"/>
    </source>
</evidence>
<accession>A0A4S2CU56</accession>
<organism evidence="2 3">
    <name type="scientific">Microbacterium laevaniformans</name>
    <dbReference type="NCBI Taxonomy" id="36807"/>
    <lineage>
        <taxon>Bacteria</taxon>
        <taxon>Bacillati</taxon>
        <taxon>Actinomycetota</taxon>
        <taxon>Actinomycetes</taxon>
        <taxon>Micrococcales</taxon>
        <taxon>Microbacteriaceae</taxon>
        <taxon>Microbacterium</taxon>
    </lineage>
</organism>
<evidence type="ECO:0000256" key="1">
    <source>
        <dbReference type="SAM" id="MobiDB-lite"/>
    </source>
</evidence>
<name>A0A4S2CU56_9MICO</name>
<sequence>MADPALRLETNDSAGTGLAVQDHAQAQRGGDARRLETTPEKEAMTLTTAQAFAKFLEDITATENQKSSFIPARKNSVDKDMKAAFPSTSDIPYSKGILMGSASKNTIIRPLDDIDVLAVFSNEKRAWQDKYWNDSQAFIYRIRQAYAGTKIQQVGTRGQAIRVFYKTGGHVDVAPVFYKGNDVYHLPDGTGGWLLTAPTIANVWYADKNRALNYHLSAVVRLAKAWNRAHSKRFRSFHLETVAASTFSSLGSNYRDALQKFFEWAPNRLYVNDPGGYSGDLSSYLTSEGRQNLIDALNAAADRAWKANEAEARGDHAEAKRLWRIILGTGFPS</sequence>